<dbReference type="RefSeq" id="XP_030386128.1">
    <property type="nucleotide sequence ID" value="XM_030530268.1"/>
</dbReference>
<dbReference type="OrthoDB" id="7836490at2759"/>
<keyword evidence="2" id="KW-1185">Reference proteome</keyword>
<accession>A0A6J2UFE2</accession>
<keyword evidence="1" id="KW-0732">Signal</keyword>
<dbReference type="AlphaFoldDB" id="A0A6J2UFE2"/>
<gene>
    <name evidence="3" type="primary">LOC115632968</name>
</gene>
<organism evidence="2 3">
    <name type="scientific">Drosophila lebanonensis</name>
    <name type="common">Fruit fly</name>
    <name type="synonym">Scaptodrosophila lebanonensis</name>
    <dbReference type="NCBI Taxonomy" id="7225"/>
    <lineage>
        <taxon>Eukaryota</taxon>
        <taxon>Metazoa</taxon>
        <taxon>Ecdysozoa</taxon>
        <taxon>Arthropoda</taxon>
        <taxon>Hexapoda</taxon>
        <taxon>Insecta</taxon>
        <taxon>Pterygota</taxon>
        <taxon>Neoptera</taxon>
        <taxon>Endopterygota</taxon>
        <taxon>Diptera</taxon>
        <taxon>Brachycera</taxon>
        <taxon>Muscomorpha</taxon>
        <taxon>Ephydroidea</taxon>
        <taxon>Drosophilidae</taxon>
        <taxon>Scaptodrosophila</taxon>
    </lineage>
</organism>
<proteinExistence type="predicted"/>
<evidence type="ECO:0000313" key="3">
    <source>
        <dbReference type="RefSeq" id="XP_030386128.1"/>
    </source>
</evidence>
<dbReference type="GeneID" id="115632968"/>
<dbReference type="Proteomes" id="UP000504634">
    <property type="component" value="Unplaced"/>
</dbReference>
<protein>
    <submittedName>
        <fullName evidence="3">Uncharacterized protein LOC115632968</fullName>
    </submittedName>
</protein>
<evidence type="ECO:0000256" key="1">
    <source>
        <dbReference type="SAM" id="SignalP"/>
    </source>
</evidence>
<evidence type="ECO:0000313" key="2">
    <source>
        <dbReference type="Proteomes" id="UP000504634"/>
    </source>
</evidence>
<reference evidence="3" key="1">
    <citation type="submission" date="2025-08" db="UniProtKB">
        <authorList>
            <consortium name="RefSeq"/>
        </authorList>
    </citation>
    <scope>IDENTIFICATION</scope>
    <source>
        <strain evidence="3">11010-0011.00</strain>
        <tissue evidence="3">Whole body</tissue>
    </source>
</reference>
<sequence>MSPRTRRYIVAILFLLSFFVYRMAENQFGAEKPLFPRCQRFEEHALLKDFTHTAESCTMEKYHKPGAKPNPLYVKVSCRVEELPRGYTRRLKPEEHVRNLLEGERSTETRKHQWTFEVPRDAIQGLNELAL</sequence>
<feature type="chain" id="PRO_5027115008" evidence="1">
    <location>
        <begin position="25"/>
        <end position="131"/>
    </location>
</feature>
<name>A0A6J2UFE2_DROLE</name>
<feature type="signal peptide" evidence="1">
    <location>
        <begin position="1"/>
        <end position="24"/>
    </location>
</feature>